<evidence type="ECO:0000256" key="2">
    <source>
        <dbReference type="ARBA" id="ARBA00022833"/>
    </source>
</evidence>
<feature type="compositionally biased region" description="Low complexity" evidence="4">
    <location>
        <begin position="294"/>
        <end position="311"/>
    </location>
</feature>
<reference evidence="5" key="2">
    <citation type="submission" date="2015-06" db="UniProtKB">
        <authorList>
            <consortium name="EnsemblMetazoa"/>
        </authorList>
    </citation>
    <scope>IDENTIFICATION</scope>
</reference>
<feature type="coiled-coil region" evidence="3">
    <location>
        <begin position="152"/>
        <end position="179"/>
    </location>
</feature>
<protein>
    <recommendedName>
        <fullName evidence="7">ADP-ribosylation factor GTPase-activating protein 2</fullName>
    </recommendedName>
</protein>
<organism evidence="5 6">
    <name type="scientific">Megaselia scalaris</name>
    <name type="common">Humpbacked fly</name>
    <name type="synonym">Phora scalaris</name>
    <dbReference type="NCBI Taxonomy" id="36166"/>
    <lineage>
        <taxon>Eukaryota</taxon>
        <taxon>Metazoa</taxon>
        <taxon>Ecdysozoa</taxon>
        <taxon>Arthropoda</taxon>
        <taxon>Hexapoda</taxon>
        <taxon>Insecta</taxon>
        <taxon>Pterygota</taxon>
        <taxon>Neoptera</taxon>
        <taxon>Endopterygota</taxon>
        <taxon>Diptera</taxon>
        <taxon>Brachycera</taxon>
        <taxon>Muscomorpha</taxon>
        <taxon>Platypezoidea</taxon>
        <taxon>Phoridae</taxon>
        <taxon>Megaseliini</taxon>
        <taxon>Megaselia</taxon>
    </lineage>
</organism>
<keyword evidence="2" id="KW-0862">Zinc</keyword>
<dbReference type="AlphaFoldDB" id="T1GAY8"/>
<dbReference type="EMBL" id="CAQQ02037789">
    <property type="status" value="NOT_ANNOTATED_CDS"/>
    <property type="molecule type" value="Genomic_DNA"/>
</dbReference>
<evidence type="ECO:0000313" key="5">
    <source>
        <dbReference type="EnsemblMetazoa" id="MESCA000405-PA"/>
    </source>
</evidence>
<dbReference type="PANTHER" id="PTHR45686">
    <property type="entry name" value="ADP-RIBOSYLATION FACTOR GTPASE ACTIVATING PROTEIN 3, ISOFORM H-RELATED"/>
    <property type="match status" value="1"/>
</dbReference>
<evidence type="ECO:0000256" key="3">
    <source>
        <dbReference type="SAM" id="Coils"/>
    </source>
</evidence>
<dbReference type="EnsemblMetazoa" id="MESCA000405-RA">
    <property type="protein sequence ID" value="MESCA000405-PA"/>
    <property type="gene ID" value="MESCA000405"/>
</dbReference>
<dbReference type="Gene3D" id="1.10.220.150">
    <property type="entry name" value="Arf GTPase activating protein"/>
    <property type="match status" value="1"/>
</dbReference>
<keyword evidence="1" id="KW-0479">Metal-binding</keyword>
<dbReference type="Proteomes" id="UP000015102">
    <property type="component" value="Unassembled WGS sequence"/>
</dbReference>
<accession>T1GAY8</accession>
<feature type="compositionally biased region" description="Polar residues" evidence="4">
    <location>
        <begin position="368"/>
        <end position="391"/>
    </location>
</feature>
<feature type="region of interest" description="Disordered" evidence="4">
    <location>
        <begin position="368"/>
        <end position="397"/>
    </location>
</feature>
<reference evidence="6" key="1">
    <citation type="submission" date="2013-02" db="EMBL/GenBank/DDBJ databases">
        <authorList>
            <person name="Hughes D."/>
        </authorList>
    </citation>
    <scope>NUCLEOTIDE SEQUENCE</scope>
    <source>
        <strain>Durham</strain>
        <strain evidence="6">NC isolate 2 -- Noor lab</strain>
    </source>
</reference>
<dbReference type="InterPro" id="IPR038508">
    <property type="entry name" value="ArfGAP_dom_sf"/>
</dbReference>
<evidence type="ECO:0008006" key="7">
    <source>
        <dbReference type="Google" id="ProtNLM"/>
    </source>
</evidence>
<dbReference type="OMA" id="APKEESX"/>
<dbReference type="GO" id="GO:0000139">
    <property type="term" value="C:Golgi membrane"/>
    <property type="evidence" value="ECO:0007669"/>
    <property type="project" value="GOC"/>
</dbReference>
<evidence type="ECO:0000313" key="6">
    <source>
        <dbReference type="Proteomes" id="UP000015102"/>
    </source>
</evidence>
<sequence length="431" mass="47591">MQLGGNANASQFFRQHNCNTTDANQKYNSRAAQLYKDKLEKAARNAMAVHGTKLHLDSEKHETEVVEKKEEDFFAQCDENGDDPFTRNANVENNNASVAPKLGGARKGGLGATRVKTNFAEIEEKALMADAFKEVPVESKKPLTEEEELETVQSVRLAYQDLSIQKNREEEKMKNVTQKKPNNLRDWEWDSMFEGDGISHSATNDMQTISQETAPKYNSSSSKSGLSAFDREPTSSSNDFFDDFNSTSSMYSSSKSDNLAASLGFETIESIMDNHSNVTTMFDSTPKREEPKKTSSTSYSTSSESTRRTGSAKTASGKEYNTYENDSAQKKFGTAKGISSDQFFGGNQADSNEVSTNLSRFQGSNSISSSDYFGDGSQNSSRQYNTSSMNFNAPDMDDVKESVRQGVTKVAGRISSLANNVMSSIQDKYGY</sequence>
<dbReference type="STRING" id="36166.T1GAY8"/>
<proteinExistence type="predicted"/>
<dbReference type="HOGENOM" id="CLU_023062_6_2_1"/>
<evidence type="ECO:0000256" key="1">
    <source>
        <dbReference type="ARBA" id="ARBA00022723"/>
    </source>
</evidence>
<keyword evidence="6" id="KW-1185">Reference proteome</keyword>
<dbReference type="GO" id="GO:0046872">
    <property type="term" value="F:metal ion binding"/>
    <property type="evidence" value="ECO:0007669"/>
    <property type="project" value="UniProtKB-KW"/>
</dbReference>
<keyword evidence="3" id="KW-0175">Coiled coil</keyword>
<dbReference type="PANTHER" id="PTHR45686:SF4">
    <property type="entry name" value="ADP-RIBOSYLATION FACTOR GTPASE ACTIVATING PROTEIN 3, ISOFORM H"/>
    <property type="match status" value="1"/>
</dbReference>
<evidence type="ECO:0000256" key="4">
    <source>
        <dbReference type="SAM" id="MobiDB-lite"/>
    </source>
</evidence>
<name>T1GAY8_MEGSC</name>
<feature type="region of interest" description="Disordered" evidence="4">
    <location>
        <begin position="278"/>
        <end position="322"/>
    </location>
</feature>
<feature type="region of interest" description="Disordered" evidence="4">
    <location>
        <begin position="212"/>
        <end position="237"/>
    </location>
</feature>
<dbReference type="GO" id="GO:0048205">
    <property type="term" value="P:COPI coating of Golgi vesicle"/>
    <property type="evidence" value="ECO:0007669"/>
    <property type="project" value="TreeGrafter"/>
</dbReference>